<gene>
    <name evidence="1" type="ORF">CDL15_Pgr009143</name>
</gene>
<organism evidence="1 2">
    <name type="scientific">Punica granatum</name>
    <name type="common">Pomegranate</name>
    <dbReference type="NCBI Taxonomy" id="22663"/>
    <lineage>
        <taxon>Eukaryota</taxon>
        <taxon>Viridiplantae</taxon>
        <taxon>Streptophyta</taxon>
        <taxon>Embryophyta</taxon>
        <taxon>Tracheophyta</taxon>
        <taxon>Spermatophyta</taxon>
        <taxon>Magnoliopsida</taxon>
        <taxon>eudicotyledons</taxon>
        <taxon>Gunneridae</taxon>
        <taxon>Pentapetalae</taxon>
        <taxon>rosids</taxon>
        <taxon>malvids</taxon>
        <taxon>Myrtales</taxon>
        <taxon>Lythraceae</taxon>
        <taxon>Punica</taxon>
    </lineage>
</organism>
<sequence length="91" mass="9742">MVIPSPGMRDETVRSQVGPLVGRVLGYFCLNRPEWHRQTPLGSVSTRQAPGKEQAGSVCFVQFSSRFTPVLDNQGTLLGGGSGRLVPDLSG</sequence>
<accession>A0A218WJ63</accession>
<dbReference type="AlphaFoldDB" id="A0A218WJ63"/>
<dbReference type="Proteomes" id="UP000197138">
    <property type="component" value="Unassembled WGS sequence"/>
</dbReference>
<proteinExistence type="predicted"/>
<protein>
    <submittedName>
        <fullName evidence="1">Uncharacterized protein</fullName>
    </submittedName>
</protein>
<evidence type="ECO:0000313" key="2">
    <source>
        <dbReference type="Proteomes" id="UP000197138"/>
    </source>
</evidence>
<reference evidence="2" key="1">
    <citation type="journal article" date="2017" name="Plant J.">
        <title>The pomegranate (Punica granatum L.) genome and the genomics of punicalagin biosynthesis.</title>
        <authorList>
            <person name="Qin G."/>
            <person name="Xu C."/>
            <person name="Ming R."/>
            <person name="Tang H."/>
            <person name="Guyot R."/>
            <person name="Kramer E.M."/>
            <person name="Hu Y."/>
            <person name="Yi X."/>
            <person name="Qi Y."/>
            <person name="Xu X."/>
            <person name="Gao Z."/>
            <person name="Pan H."/>
            <person name="Jian J."/>
            <person name="Tian Y."/>
            <person name="Yue Z."/>
            <person name="Xu Y."/>
        </authorList>
    </citation>
    <scope>NUCLEOTIDE SEQUENCE [LARGE SCALE GENOMIC DNA]</scope>
    <source>
        <strain evidence="2">cv. Dabenzi</strain>
    </source>
</reference>
<dbReference type="EMBL" id="MTKT01004263">
    <property type="protein sequence ID" value="OWM72686.1"/>
    <property type="molecule type" value="Genomic_DNA"/>
</dbReference>
<name>A0A218WJ63_PUNGR</name>
<evidence type="ECO:0000313" key="1">
    <source>
        <dbReference type="EMBL" id="OWM72686.1"/>
    </source>
</evidence>
<comment type="caution">
    <text evidence="1">The sequence shown here is derived from an EMBL/GenBank/DDBJ whole genome shotgun (WGS) entry which is preliminary data.</text>
</comment>